<dbReference type="InterPro" id="IPR017696">
    <property type="entry name" value="Mo_hydrolase_YgfJ"/>
</dbReference>
<dbReference type="NCBIfam" id="TIGR03310">
    <property type="entry name" value="matur_MocA_YgfJ"/>
    <property type="match status" value="1"/>
</dbReference>
<dbReference type="Proteomes" id="UP001500339">
    <property type="component" value="Unassembled WGS sequence"/>
</dbReference>
<comment type="caution">
    <text evidence="2">The sequence shown here is derived from an EMBL/GenBank/DDBJ whole genome shotgun (WGS) entry which is preliminary data.</text>
</comment>
<dbReference type="CDD" id="cd04182">
    <property type="entry name" value="GT_2_like_f"/>
    <property type="match status" value="1"/>
</dbReference>
<dbReference type="PANTHER" id="PTHR43777">
    <property type="entry name" value="MOLYBDENUM COFACTOR CYTIDYLYLTRANSFERASE"/>
    <property type="match status" value="1"/>
</dbReference>
<dbReference type="EMBL" id="BAAACF010000003">
    <property type="protein sequence ID" value="GAA0727716.1"/>
    <property type="molecule type" value="Genomic_DNA"/>
</dbReference>
<dbReference type="Gene3D" id="3.90.550.10">
    <property type="entry name" value="Spore Coat Polysaccharide Biosynthesis Protein SpsA, Chain A"/>
    <property type="match status" value="1"/>
</dbReference>
<dbReference type="RefSeq" id="WP_343770265.1">
    <property type="nucleotide sequence ID" value="NZ_BAAACF010000003.1"/>
</dbReference>
<organism evidence="2 3">
    <name type="scientific">Clostridium malenominatum</name>
    <dbReference type="NCBI Taxonomy" id="1539"/>
    <lineage>
        <taxon>Bacteria</taxon>
        <taxon>Bacillati</taxon>
        <taxon>Bacillota</taxon>
        <taxon>Clostridia</taxon>
        <taxon>Eubacteriales</taxon>
        <taxon>Clostridiaceae</taxon>
        <taxon>Clostridium</taxon>
    </lineage>
</organism>
<keyword evidence="3" id="KW-1185">Reference proteome</keyword>
<keyword evidence="2" id="KW-0548">Nucleotidyltransferase</keyword>
<dbReference type="InterPro" id="IPR029044">
    <property type="entry name" value="Nucleotide-diphossugar_trans"/>
</dbReference>
<evidence type="ECO:0000259" key="1">
    <source>
        <dbReference type="Pfam" id="PF12804"/>
    </source>
</evidence>
<feature type="domain" description="MobA-like NTP transferase" evidence="1">
    <location>
        <begin position="4"/>
        <end position="161"/>
    </location>
</feature>
<reference evidence="2 3" key="1">
    <citation type="journal article" date="2019" name="Int. J. Syst. Evol. Microbiol.">
        <title>The Global Catalogue of Microorganisms (GCM) 10K type strain sequencing project: providing services to taxonomists for standard genome sequencing and annotation.</title>
        <authorList>
            <consortium name="The Broad Institute Genomics Platform"/>
            <consortium name="The Broad Institute Genome Sequencing Center for Infectious Disease"/>
            <person name="Wu L."/>
            <person name="Ma J."/>
        </authorList>
    </citation>
    <scope>NUCLEOTIDE SEQUENCE [LARGE SCALE GENOMIC DNA]</scope>
    <source>
        <strain evidence="2 3">JCM 1405</strain>
    </source>
</reference>
<dbReference type="SUPFAM" id="SSF53448">
    <property type="entry name" value="Nucleotide-diphospho-sugar transferases"/>
    <property type="match status" value="1"/>
</dbReference>
<name>A0ABN1J3J3_9CLOT</name>
<protein>
    <submittedName>
        <fullName evidence="2">Molybdenum cofactor cytidylyltransferase</fullName>
    </submittedName>
</protein>
<dbReference type="PANTHER" id="PTHR43777:SF1">
    <property type="entry name" value="MOLYBDENUM COFACTOR CYTIDYLYLTRANSFERASE"/>
    <property type="match status" value="1"/>
</dbReference>
<dbReference type="GO" id="GO:0016779">
    <property type="term" value="F:nucleotidyltransferase activity"/>
    <property type="evidence" value="ECO:0007669"/>
    <property type="project" value="UniProtKB-KW"/>
</dbReference>
<proteinExistence type="predicted"/>
<accession>A0ABN1J3J3</accession>
<dbReference type="InterPro" id="IPR025877">
    <property type="entry name" value="MobA-like_NTP_Trfase"/>
</dbReference>
<dbReference type="Pfam" id="PF12804">
    <property type="entry name" value="NTP_transf_3"/>
    <property type="match status" value="1"/>
</dbReference>
<evidence type="ECO:0000313" key="3">
    <source>
        <dbReference type="Proteomes" id="UP001500339"/>
    </source>
</evidence>
<sequence>MVSAVIMASGYGKRMGQNKLLMPLKGKPVLEHVINSIKRCDFNEIILVGRDKEVLDLGFDKGISIVENHEAYKGQSQSIKLGVENANKNSEGYMFFTGDQPFIDNRTINLLLGEHYENKDKIICPMYKGERGSPVIFPSIYREALLNLQGDEGGRSIMKSNLEEIIFVQIEDGKILMDIDTPEEYERLVGEFNE</sequence>
<evidence type="ECO:0000313" key="2">
    <source>
        <dbReference type="EMBL" id="GAA0727716.1"/>
    </source>
</evidence>
<keyword evidence="2" id="KW-0808">Transferase</keyword>
<gene>
    <name evidence="2" type="primary">mocA</name>
    <name evidence="2" type="ORF">GCM10008905_25640</name>
</gene>